<feature type="region of interest" description="Disordered" evidence="1">
    <location>
        <begin position="127"/>
        <end position="170"/>
    </location>
</feature>
<dbReference type="AlphaFoldDB" id="A0A9P5BG80"/>
<dbReference type="Proteomes" id="UP000737391">
    <property type="component" value="Unassembled WGS sequence"/>
</dbReference>
<name>A0A9P5BG80_9HYPO</name>
<reference evidence="2" key="1">
    <citation type="submission" date="2020-01" db="EMBL/GenBank/DDBJ databases">
        <title>Identification and distribution of gene clusters putatively required for synthesis of sphingolipid metabolism inhibitors in phylogenetically diverse species of the filamentous fungus Fusarium.</title>
        <authorList>
            <person name="Kim H.-S."/>
            <person name="Busman M."/>
            <person name="Brown D.W."/>
            <person name="Divon H."/>
            <person name="Uhlig S."/>
            <person name="Proctor R.H."/>
        </authorList>
    </citation>
    <scope>NUCLEOTIDE SEQUENCE</scope>
    <source>
        <strain evidence="2">NRRL 31653</strain>
    </source>
</reference>
<feature type="compositionally biased region" description="Basic and acidic residues" evidence="1">
    <location>
        <begin position="148"/>
        <end position="158"/>
    </location>
</feature>
<proteinExistence type="predicted"/>
<accession>A0A9P5BG80</accession>
<evidence type="ECO:0000313" key="2">
    <source>
        <dbReference type="EMBL" id="KAF4501627.1"/>
    </source>
</evidence>
<organism evidence="2 3">
    <name type="scientific">Fusarium agapanthi</name>
    <dbReference type="NCBI Taxonomy" id="1803897"/>
    <lineage>
        <taxon>Eukaryota</taxon>
        <taxon>Fungi</taxon>
        <taxon>Dikarya</taxon>
        <taxon>Ascomycota</taxon>
        <taxon>Pezizomycotina</taxon>
        <taxon>Sordariomycetes</taxon>
        <taxon>Hypocreomycetidae</taxon>
        <taxon>Hypocreales</taxon>
        <taxon>Nectriaceae</taxon>
        <taxon>Fusarium</taxon>
        <taxon>Fusarium fujikuroi species complex</taxon>
    </lineage>
</organism>
<keyword evidence="3" id="KW-1185">Reference proteome</keyword>
<dbReference type="EMBL" id="LUFC02000116">
    <property type="protein sequence ID" value="KAF4501627.1"/>
    <property type="molecule type" value="Genomic_DNA"/>
</dbReference>
<feature type="region of interest" description="Disordered" evidence="1">
    <location>
        <begin position="25"/>
        <end position="85"/>
    </location>
</feature>
<evidence type="ECO:0000256" key="1">
    <source>
        <dbReference type="SAM" id="MobiDB-lite"/>
    </source>
</evidence>
<gene>
    <name evidence="2" type="ORF">FAGAP_2136</name>
</gene>
<protein>
    <submittedName>
        <fullName evidence="2">Uncharacterized protein</fullName>
    </submittedName>
</protein>
<sequence>MEEHHVYHHHHHHYHYHYNYPFPPGLPPNVPQNNEPLNQEVADRENGEPPAENEEEEEEKHSERGDPADQQTSENLSPSPVQQGQSGAITMVKRAGAVVFDDCLDVLNTDALSLRAQARFTITNTQYNAKDHQEGPSRKKARTSSYPERPKSQMESQHHSAHPQQSDSMTVIEKARIVDTDRYFRVINCDSAGPQVNICWRVPGQRNIWLLRISMHSLDYTYKSFVPLFEAGAQPDLPKMSLFMKFDDEDAVSVVVSSCGHRGPERLERLERGEGEILPRGRGDIAALGRLVGFEVLQD</sequence>
<comment type="caution">
    <text evidence="2">The sequence shown here is derived from an EMBL/GenBank/DDBJ whole genome shotgun (WGS) entry which is preliminary data.</text>
</comment>
<dbReference type="OrthoDB" id="5079532at2759"/>
<evidence type="ECO:0000313" key="3">
    <source>
        <dbReference type="Proteomes" id="UP000737391"/>
    </source>
</evidence>
<feature type="compositionally biased region" description="Polar residues" evidence="1">
    <location>
        <begin position="69"/>
        <end position="85"/>
    </location>
</feature>